<name>A0A839UBH9_9HYPH</name>
<feature type="transmembrane region" description="Helical" evidence="4">
    <location>
        <begin position="172"/>
        <end position="191"/>
    </location>
</feature>
<dbReference type="PROSITE" id="PS50850">
    <property type="entry name" value="MFS"/>
    <property type="match status" value="1"/>
</dbReference>
<dbReference type="AlphaFoldDB" id="A0A839UBH9"/>
<dbReference type="InterPro" id="IPR036259">
    <property type="entry name" value="MFS_trans_sf"/>
</dbReference>
<feature type="domain" description="Major facilitator superfamily (MFS) profile" evidence="5">
    <location>
        <begin position="15"/>
        <end position="400"/>
    </location>
</feature>
<dbReference type="EMBL" id="JACHXN010000011">
    <property type="protein sequence ID" value="MBB3147275.1"/>
    <property type="molecule type" value="Genomic_DNA"/>
</dbReference>
<feature type="transmembrane region" description="Helical" evidence="4">
    <location>
        <begin position="52"/>
        <end position="71"/>
    </location>
</feature>
<feature type="transmembrane region" description="Helical" evidence="4">
    <location>
        <begin position="108"/>
        <end position="130"/>
    </location>
</feature>
<dbReference type="Proteomes" id="UP000554520">
    <property type="component" value="Unassembled WGS sequence"/>
</dbReference>
<dbReference type="NCBIfam" id="NF033733">
    <property type="entry name" value="MFS_ArsK"/>
    <property type="match status" value="1"/>
</dbReference>
<sequence>MRIFRNAPLLTQGRFIVATLGVTQIIGYGTLYYSFSPLAASMGQEFGWPSDWVFGAFSASLLASGLASPWVGRWIDRFGAGRIMAIGSIGAAIALLACALSPNAIVFVIGLVVIELASTFVLYNAAFALLVQIKPTTAKTSITHLTLIAGFASTIFWPVTTALHEHLTWREVYYVFAAAHLLFCLPIHFWLARLSRNHLELAIKAAMPIVEGTLPTDRVRMGFVLMVSGFALLGFINAAILIHMLPILAALGLGSVSVLVGTLFGPAQVASRLFSLVSGNRLQPLSLAIISTGLMSSAIAILLWSGNWLTGALAFAVIFGLGSGLSSIAQGTLPLALFGSMGYGERVGQSTAVRLVASSAAPFVFAFIMHWLGIGPSLLVCVAVGCLAAASFALIGRQLRIRPEETVSAAG</sequence>
<evidence type="ECO:0000256" key="4">
    <source>
        <dbReference type="SAM" id="Phobius"/>
    </source>
</evidence>
<accession>A0A839UBH9</accession>
<keyword evidence="7" id="KW-1185">Reference proteome</keyword>
<evidence type="ECO:0000256" key="2">
    <source>
        <dbReference type="ARBA" id="ARBA00022989"/>
    </source>
</evidence>
<dbReference type="Pfam" id="PF07690">
    <property type="entry name" value="MFS_1"/>
    <property type="match status" value="1"/>
</dbReference>
<evidence type="ECO:0000259" key="5">
    <source>
        <dbReference type="PROSITE" id="PS50850"/>
    </source>
</evidence>
<evidence type="ECO:0000256" key="3">
    <source>
        <dbReference type="ARBA" id="ARBA00023136"/>
    </source>
</evidence>
<comment type="caution">
    <text evidence="6">The sequence shown here is derived from an EMBL/GenBank/DDBJ whole genome shotgun (WGS) entry which is preliminary data.</text>
</comment>
<feature type="transmembrane region" description="Helical" evidence="4">
    <location>
        <begin position="351"/>
        <end position="371"/>
    </location>
</feature>
<gene>
    <name evidence="6" type="ORF">FHS21_003691</name>
</gene>
<evidence type="ECO:0000313" key="6">
    <source>
        <dbReference type="EMBL" id="MBB3147275.1"/>
    </source>
</evidence>
<protein>
    <recommendedName>
        <fullName evidence="5">Major facilitator superfamily (MFS) profile domain-containing protein</fullName>
    </recommendedName>
</protein>
<feature type="transmembrane region" description="Helical" evidence="4">
    <location>
        <begin position="247"/>
        <end position="264"/>
    </location>
</feature>
<dbReference type="SUPFAM" id="SSF103473">
    <property type="entry name" value="MFS general substrate transporter"/>
    <property type="match status" value="1"/>
</dbReference>
<feature type="transmembrane region" description="Helical" evidence="4">
    <location>
        <begin position="285"/>
        <end position="306"/>
    </location>
</feature>
<feature type="transmembrane region" description="Helical" evidence="4">
    <location>
        <begin position="312"/>
        <end position="339"/>
    </location>
</feature>
<reference evidence="6 7" key="1">
    <citation type="submission" date="2020-08" db="EMBL/GenBank/DDBJ databases">
        <title>Genomic Encyclopedia of Type Strains, Phase III (KMG-III): the genomes of soil and plant-associated and newly described type strains.</title>
        <authorList>
            <person name="Whitman W."/>
        </authorList>
    </citation>
    <scope>NUCLEOTIDE SEQUENCE [LARGE SCALE GENOMIC DNA]</scope>
    <source>
        <strain evidence="6 7">CECT 7015</strain>
    </source>
</reference>
<feature type="transmembrane region" description="Helical" evidence="4">
    <location>
        <begin position="377"/>
        <end position="395"/>
    </location>
</feature>
<feature type="transmembrane region" description="Helical" evidence="4">
    <location>
        <begin position="12"/>
        <end position="32"/>
    </location>
</feature>
<feature type="transmembrane region" description="Helical" evidence="4">
    <location>
        <begin position="83"/>
        <end position="102"/>
    </location>
</feature>
<dbReference type="GO" id="GO:0022857">
    <property type="term" value="F:transmembrane transporter activity"/>
    <property type="evidence" value="ECO:0007669"/>
    <property type="project" value="InterPro"/>
</dbReference>
<evidence type="ECO:0000313" key="7">
    <source>
        <dbReference type="Proteomes" id="UP000554520"/>
    </source>
</evidence>
<keyword evidence="3 4" id="KW-0472">Membrane</keyword>
<feature type="transmembrane region" description="Helical" evidence="4">
    <location>
        <begin position="142"/>
        <end position="160"/>
    </location>
</feature>
<dbReference type="InterPro" id="IPR020846">
    <property type="entry name" value="MFS_dom"/>
</dbReference>
<keyword evidence="2 4" id="KW-1133">Transmembrane helix</keyword>
<dbReference type="Gene3D" id="1.20.1250.20">
    <property type="entry name" value="MFS general substrate transporter like domains"/>
    <property type="match status" value="1"/>
</dbReference>
<dbReference type="InterPro" id="IPR011701">
    <property type="entry name" value="MFS"/>
</dbReference>
<keyword evidence="1 4" id="KW-0812">Transmembrane</keyword>
<dbReference type="RefSeq" id="WP_246411081.1">
    <property type="nucleotide sequence ID" value="NZ_JACHXN010000011.1"/>
</dbReference>
<evidence type="ECO:0000256" key="1">
    <source>
        <dbReference type="ARBA" id="ARBA00022692"/>
    </source>
</evidence>
<proteinExistence type="predicted"/>
<organism evidence="6 7">
    <name type="scientific">Phyllobacterium trifolii</name>
    <dbReference type="NCBI Taxonomy" id="300193"/>
    <lineage>
        <taxon>Bacteria</taxon>
        <taxon>Pseudomonadati</taxon>
        <taxon>Pseudomonadota</taxon>
        <taxon>Alphaproteobacteria</taxon>
        <taxon>Hyphomicrobiales</taxon>
        <taxon>Phyllobacteriaceae</taxon>
        <taxon>Phyllobacterium</taxon>
    </lineage>
</organism>
<feature type="transmembrane region" description="Helical" evidence="4">
    <location>
        <begin position="223"/>
        <end position="241"/>
    </location>
</feature>